<organism evidence="5 6">
    <name type="scientific">Planktothrix pseudagardhii</name>
    <dbReference type="NCBI Taxonomy" id="132604"/>
    <lineage>
        <taxon>Bacteria</taxon>
        <taxon>Bacillati</taxon>
        <taxon>Cyanobacteriota</taxon>
        <taxon>Cyanophyceae</taxon>
        <taxon>Oscillatoriophycideae</taxon>
        <taxon>Oscillatoriales</taxon>
        <taxon>Microcoleaceae</taxon>
        <taxon>Planktothrix</taxon>
    </lineage>
</organism>
<dbReference type="PANTHER" id="PTHR30483:SF6">
    <property type="entry name" value="PERIPLASMIC BINDING PROTEIN OF ABC TRANSPORTER FOR NATURAL AMINO ACIDS"/>
    <property type="match status" value="1"/>
</dbReference>
<protein>
    <submittedName>
        <fullName evidence="5">Transmembrane sensor domain protein</fullName>
    </submittedName>
</protein>
<comment type="similarity">
    <text evidence="1">Belongs to the leucine-binding protein family.</text>
</comment>
<feature type="domain" description="Leucine-binding protein" evidence="4">
    <location>
        <begin position="479"/>
        <end position="780"/>
    </location>
</feature>
<accession>A0A9W4GCB3</accession>
<evidence type="ECO:0000256" key="1">
    <source>
        <dbReference type="ARBA" id="ARBA00010062"/>
    </source>
</evidence>
<dbReference type="KEGG" id="ppsu:NO713_05755"/>
<dbReference type="RefSeq" id="WP_254175306.1">
    <property type="nucleotide sequence ID" value="NZ_LR882968.1"/>
</dbReference>
<evidence type="ECO:0000313" key="5">
    <source>
        <dbReference type="EMBL" id="CAD5988644.1"/>
    </source>
</evidence>
<dbReference type="PANTHER" id="PTHR30483">
    <property type="entry name" value="LEUCINE-SPECIFIC-BINDING PROTEIN"/>
    <property type="match status" value="1"/>
</dbReference>
<reference evidence="5" key="1">
    <citation type="submission" date="2020-09" db="EMBL/GenBank/DDBJ databases">
        <authorList>
            <person name="Blom J."/>
        </authorList>
    </citation>
    <scope>NUCLEOTIDE SEQUENCE</scope>
    <source>
        <strain evidence="5">No.713</strain>
        <plasmid evidence="5">p1</plasmid>
    </source>
</reference>
<feature type="domain" description="CHAT" evidence="3">
    <location>
        <begin position="148"/>
        <end position="331"/>
    </location>
</feature>
<dbReference type="EMBL" id="LR882968">
    <property type="protein sequence ID" value="CAD5988644.1"/>
    <property type="molecule type" value="Genomic_DNA"/>
</dbReference>
<dbReference type="InterPro" id="IPR028081">
    <property type="entry name" value="Leu-bd"/>
</dbReference>
<name>A0A9W4GCB3_9CYAN</name>
<dbReference type="CDD" id="cd06268">
    <property type="entry name" value="PBP1_ABC_transporter_LIVBP-like"/>
    <property type="match status" value="1"/>
</dbReference>
<dbReference type="SUPFAM" id="SSF53822">
    <property type="entry name" value="Periplasmic binding protein-like I"/>
    <property type="match status" value="1"/>
</dbReference>
<dbReference type="Proteomes" id="UP001153719">
    <property type="component" value="Plasmid p1"/>
</dbReference>
<geneLocation type="plasmid" evidence="5 6">
    <name>p1</name>
</geneLocation>
<keyword evidence="5" id="KW-0614">Plasmid</keyword>
<keyword evidence="5" id="KW-0812">Transmembrane</keyword>
<dbReference type="Pfam" id="PF12770">
    <property type="entry name" value="CHAT"/>
    <property type="match status" value="1"/>
</dbReference>
<dbReference type="InterPro" id="IPR028082">
    <property type="entry name" value="Peripla_BP_I"/>
</dbReference>
<dbReference type="InterPro" id="IPR024983">
    <property type="entry name" value="CHAT_dom"/>
</dbReference>
<evidence type="ECO:0000313" key="6">
    <source>
        <dbReference type="Proteomes" id="UP001153719"/>
    </source>
</evidence>
<dbReference type="AlphaFoldDB" id="A0A9W4GCB3"/>
<dbReference type="Pfam" id="PF13458">
    <property type="entry name" value="Peripla_BP_6"/>
    <property type="match status" value="1"/>
</dbReference>
<evidence type="ECO:0000259" key="4">
    <source>
        <dbReference type="Pfam" id="PF13458"/>
    </source>
</evidence>
<sequence length="808" mass="90510">MVEQLVIFKIGEGNFEQGFPVTLQIREKEQLPSLEITGKLPPFPELPQLYRQWQATYRQMGGMRIKVPPTQVTHVSYVETCEDLGRILCDRLNQWLTSEPFRRVRETLIENLQKNQEILILVQTQDALIQRLPWNLCELFERYPRAEVALAAPDFKQPLSIPIQGKIKVLAILGDSQGINTQLDQQLLEKIPDANLTLLVQPQRQQLNDLLWKQQWDILFFAGHSSTETESEVGRIYINETESLTLEQLKYSLKTAVDKGLKLAIFNSCEGLGLARSLFDLQIPQVIVMREPVPDQVAQKFLSYFLETFAKNIPFYLAVRKAREQLQGLEAQFPCATWLPVIYQNPAQKPLTWLHKNSKINRRIWILFSGILCTSLALIGLKIFYSPPSKLPNPTSNRISVGDKILVPGERNSYKQKAAEAFSHGDFATAIKNFESALRVNRNDPEALIYLNNARIGNQRAVKVAVSVPIGQELNIANEILRGVAQGQNEINTQEKIQGLPLKVEIANDENEPAIAQEIATEFVKDSTVIAVIGHNASETSLAVAPIYQQGKLVMISPTSSTNQLSGFGRYIFRTIPSVRFMVSPLVQYVLEDQQIKKIIICFDSQAVDNSFKNEFVSEAANQNLEIAQIPCDFSDPNFNPITVISQALNAGAEGLLLATHIERIDLAIDVMRANQNRLNVFGTHSLYTARTLQPGEKVNGLVVSVPWHPAVFADHSFVENAMKTWGGAVNWRSATAYDATQAVITALKQSQTREGLQQTLSKPDFSAWGAMGEIEFLPSGDRKATGILVQIQPNLTGTGYEFVPLLN</sequence>
<evidence type="ECO:0000259" key="3">
    <source>
        <dbReference type="Pfam" id="PF12770"/>
    </source>
</evidence>
<proteinExistence type="inferred from homology"/>
<keyword evidence="5" id="KW-0472">Membrane</keyword>
<evidence type="ECO:0000256" key="2">
    <source>
        <dbReference type="ARBA" id="ARBA00022729"/>
    </source>
</evidence>
<gene>
    <name evidence="5" type="ORF">NO713_05755</name>
</gene>
<dbReference type="InterPro" id="IPR051010">
    <property type="entry name" value="BCAA_transport"/>
</dbReference>
<dbReference type="Gene3D" id="3.40.50.2300">
    <property type="match status" value="2"/>
</dbReference>
<keyword evidence="2" id="KW-0732">Signal</keyword>
<keyword evidence="6" id="KW-1185">Reference proteome</keyword>